<organism evidence="3 4">
    <name type="scientific">Dacryopinax primogenitus (strain DJM 731)</name>
    <name type="common">Brown rot fungus</name>
    <dbReference type="NCBI Taxonomy" id="1858805"/>
    <lineage>
        <taxon>Eukaryota</taxon>
        <taxon>Fungi</taxon>
        <taxon>Dikarya</taxon>
        <taxon>Basidiomycota</taxon>
        <taxon>Agaricomycotina</taxon>
        <taxon>Dacrymycetes</taxon>
        <taxon>Dacrymycetales</taxon>
        <taxon>Dacrymycetaceae</taxon>
        <taxon>Dacryopinax</taxon>
    </lineage>
</organism>
<keyword evidence="4" id="KW-1185">Reference proteome</keyword>
<protein>
    <recommendedName>
        <fullName evidence="2">PH domain-containing protein</fullName>
    </recommendedName>
</protein>
<feature type="compositionally biased region" description="Low complexity" evidence="1">
    <location>
        <begin position="130"/>
        <end position="144"/>
    </location>
</feature>
<dbReference type="OrthoDB" id="430364at2759"/>
<dbReference type="InterPro" id="IPR011993">
    <property type="entry name" value="PH-like_dom_sf"/>
</dbReference>
<dbReference type="SUPFAM" id="SSF50729">
    <property type="entry name" value="PH domain-like"/>
    <property type="match status" value="1"/>
</dbReference>
<dbReference type="InterPro" id="IPR001849">
    <property type="entry name" value="PH_domain"/>
</dbReference>
<dbReference type="GeneID" id="63688928"/>
<evidence type="ECO:0000259" key="2">
    <source>
        <dbReference type="PROSITE" id="PS50003"/>
    </source>
</evidence>
<dbReference type="PROSITE" id="PS50003">
    <property type="entry name" value="PH_DOMAIN"/>
    <property type="match status" value="1"/>
</dbReference>
<dbReference type="Proteomes" id="UP000030653">
    <property type="component" value="Unassembled WGS sequence"/>
</dbReference>
<reference evidence="3 4" key="1">
    <citation type="journal article" date="2012" name="Science">
        <title>The Paleozoic origin of enzymatic lignin decomposition reconstructed from 31 fungal genomes.</title>
        <authorList>
            <person name="Floudas D."/>
            <person name="Binder M."/>
            <person name="Riley R."/>
            <person name="Barry K."/>
            <person name="Blanchette R.A."/>
            <person name="Henrissat B."/>
            <person name="Martinez A.T."/>
            <person name="Otillar R."/>
            <person name="Spatafora J.W."/>
            <person name="Yadav J.S."/>
            <person name="Aerts A."/>
            <person name="Benoit I."/>
            <person name="Boyd A."/>
            <person name="Carlson A."/>
            <person name="Copeland A."/>
            <person name="Coutinho P.M."/>
            <person name="de Vries R.P."/>
            <person name="Ferreira P."/>
            <person name="Findley K."/>
            <person name="Foster B."/>
            <person name="Gaskell J."/>
            <person name="Glotzer D."/>
            <person name="Gorecki P."/>
            <person name="Heitman J."/>
            <person name="Hesse C."/>
            <person name="Hori C."/>
            <person name="Igarashi K."/>
            <person name="Jurgens J.A."/>
            <person name="Kallen N."/>
            <person name="Kersten P."/>
            <person name="Kohler A."/>
            <person name="Kuees U."/>
            <person name="Kumar T.K.A."/>
            <person name="Kuo A."/>
            <person name="LaButti K."/>
            <person name="Larrondo L.F."/>
            <person name="Lindquist E."/>
            <person name="Ling A."/>
            <person name="Lombard V."/>
            <person name="Lucas S."/>
            <person name="Lundell T."/>
            <person name="Martin R."/>
            <person name="McLaughlin D.J."/>
            <person name="Morgenstern I."/>
            <person name="Morin E."/>
            <person name="Murat C."/>
            <person name="Nagy L.G."/>
            <person name="Nolan M."/>
            <person name="Ohm R.A."/>
            <person name="Patyshakuliyeva A."/>
            <person name="Rokas A."/>
            <person name="Ruiz-Duenas F.J."/>
            <person name="Sabat G."/>
            <person name="Salamov A."/>
            <person name="Samejima M."/>
            <person name="Schmutz J."/>
            <person name="Slot J.C."/>
            <person name="St John F."/>
            <person name="Stenlid J."/>
            <person name="Sun H."/>
            <person name="Sun S."/>
            <person name="Syed K."/>
            <person name="Tsang A."/>
            <person name="Wiebenga A."/>
            <person name="Young D."/>
            <person name="Pisabarro A."/>
            <person name="Eastwood D.C."/>
            <person name="Martin F."/>
            <person name="Cullen D."/>
            <person name="Grigoriev I.V."/>
            <person name="Hibbett D.S."/>
        </authorList>
    </citation>
    <scope>NUCLEOTIDE SEQUENCE [LARGE SCALE GENOMIC DNA]</scope>
    <source>
        <strain evidence="3 4">DJM-731 SS1</strain>
    </source>
</reference>
<dbReference type="HOGENOM" id="CLU_123128_0_0_1"/>
<accession>M5G277</accession>
<dbReference type="STRING" id="1858805.M5G277"/>
<evidence type="ECO:0000313" key="4">
    <source>
        <dbReference type="Proteomes" id="UP000030653"/>
    </source>
</evidence>
<dbReference type="RefSeq" id="XP_040624765.1">
    <property type="nucleotide sequence ID" value="XM_040773866.1"/>
</dbReference>
<dbReference type="Gene3D" id="2.30.29.30">
    <property type="entry name" value="Pleckstrin-homology domain (PH domain)/Phosphotyrosine-binding domain (PTB)"/>
    <property type="match status" value="1"/>
</dbReference>
<dbReference type="EMBL" id="JH795875">
    <property type="protein sequence ID" value="EJT97867.1"/>
    <property type="molecule type" value="Genomic_DNA"/>
</dbReference>
<sequence>MDHVALHNTTNLEHKHGFRPILPHKKQYLFHVSSEDEHNEWIALINFAGRFKIAGVRMRSAGMTMHQLRLAALVAAKSHVREVRSASGASSPAHLSRVMSVDDTPPTASPGELTPVDSGGTDSATAVSNSPSLPSLPDPADQLSGRIKQS</sequence>
<gene>
    <name evidence="3" type="ORF">DACRYDRAFT_24815</name>
</gene>
<evidence type="ECO:0000313" key="3">
    <source>
        <dbReference type="EMBL" id="EJT97867.1"/>
    </source>
</evidence>
<feature type="domain" description="PH" evidence="2">
    <location>
        <begin position="1"/>
        <end position="50"/>
    </location>
</feature>
<dbReference type="AlphaFoldDB" id="M5G277"/>
<feature type="region of interest" description="Disordered" evidence="1">
    <location>
        <begin position="83"/>
        <end position="150"/>
    </location>
</feature>
<proteinExistence type="predicted"/>
<evidence type="ECO:0000256" key="1">
    <source>
        <dbReference type="SAM" id="MobiDB-lite"/>
    </source>
</evidence>
<name>M5G277_DACPD</name>
<feature type="compositionally biased region" description="Polar residues" evidence="1">
    <location>
        <begin position="120"/>
        <end position="129"/>
    </location>
</feature>